<dbReference type="Proteomes" id="UP000324222">
    <property type="component" value="Unassembled WGS sequence"/>
</dbReference>
<proteinExistence type="predicted"/>
<name>A0A5B7HIS8_PORTR</name>
<dbReference type="EMBL" id="VSRR010030113">
    <property type="protein sequence ID" value="MPC69846.1"/>
    <property type="molecule type" value="Genomic_DNA"/>
</dbReference>
<feature type="region of interest" description="Disordered" evidence="1">
    <location>
        <begin position="1"/>
        <end position="67"/>
    </location>
</feature>
<organism evidence="2 3">
    <name type="scientific">Portunus trituberculatus</name>
    <name type="common">Swimming crab</name>
    <name type="synonym">Neptunus trituberculatus</name>
    <dbReference type="NCBI Taxonomy" id="210409"/>
    <lineage>
        <taxon>Eukaryota</taxon>
        <taxon>Metazoa</taxon>
        <taxon>Ecdysozoa</taxon>
        <taxon>Arthropoda</taxon>
        <taxon>Crustacea</taxon>
        <taxon>Multicrustacea</taxon>
        <taxon>Malacostraca</taxon>
        <taxon>Eumalacostraca</taxon>
        <taxon>Eucarida</taxon>
        <taxon>Decapoda</taxon>
        <taxon>Pleocyemata</taxon>
        <taxon>Brachyura</taxon>
        <taxon>Eubrachyura</taxon>
        <taxon>Portunoidea</taxon>
        <taxon>Portunidae</taxon>
        <taxon>Portuninae</taxon>
        <taxon>Portunus</taxon>
    </lineage>
</organism>
<sequence>MKEERAAKERRTGEGGREKFRATGRRKVEENSDSVSDRRKREDGKKEERKTEGCLVKDGEERRKIIG</sequence>
<gene>
    <name evidence="2" type="ORF">E2C01_064077</name>
</gene>
<dbReference type="AlphaFoldDB" id="A0A5B7HIS8"/>
<evidence type="ECO:0000313" key="2">
    <source>
        <dbReference type="EMBL" id="MPC69846.1"/>
    </source>
</evidence>
<comment type="caution">
    <text evidence="2">The sequence shown here is derived from an EMBL/GenBank/DDBJ whole genome shotgun (WGS) entry which is preliminary data.</text>
</comment>
<reference evidence="2 3" key="1">
    <citation type="submission" date="2019-05" db="EMBL/GenBank/DDBJ databases">
        <title>Another draft genome of Portunus trituberculatus and its Hox gene families provides insights of decapod evolution.</title>
        <authorList>
            <person name="Jeong J.-H."/>
            <person name="Song I."/>
            <person name="Kim S."/>
            <person name="Choi T."/>
            <person name="Kim D."/>
            <person name="Ryu S."/>
            <person name="Kim W."/>
        </authorList>
    </citation>
    <scope>NUCLEOTIDE SEQUENCE [LARGE SCALE GENOMIC DNA]</scope>
    <source>
        <tissue evidence="2">Muscle</tissue>
    </source>
</reference>
<keyword evidence="3" id="KW-1185">Reference proteome</keyword>
<evidence type="ECO:0000256" key="1">
    <source>
        <dbReference type="SAM" id="MobiDB-lite"/>
    </source>
</evidence>
<accession>A0A5B7HIS8</accession>
<protein>
    <submittedName>
        <fullName evidence="2">Uncharacterized protein</fullName>
    </submittedName>
</protein>
<evidence type="ECO:0000313" key="3">
    <source>
        <dbReference type="Proteomes" id="UP000324222"/>
    </source>
</evidence>